<evidence type="ECO:0000259" key="7">
    <source>
        <dbReference type="SMART" id="SM00563"/>
    </source>
</evidence>
<organism evidence="8 9">
    <name type="scientific">Candidatus [Bacteroides] periocalifornicus</name>
    <dbReference type="NCBI Taxonomy" id="1702214"/>
    <lineage>
        <taxon>Bacteria</taxon>
        <taxon>Pseudomonadati</taxon>
        <taxon>Bacteroidota</taxon>
    </lineage>
</organism>
<protein>
    <recommendedName>
        <fullName evidence="7">Phospholipid/glycerol acyltransferase domain-containing protein</fullName>
    </recommendedName>
</protein>
<proteinExistence type="predicted"/>
<dbReference type="InterPro" id="IPR050545">
    <property type="entry name" value="Mycobact_MmpL"/>
</dbReference>
<feature type="transmembrane region" description="Helical" evidence="6">
    <location>
        <begin position="777"/>
        <end position="801"/>
    </location>
</feature>
<dbReference type="Proteomes" id="UP000054172">
    <property type="component" value="Unassembled WGS sequence"/>
</dbReference>
<evidence type="ECO:0000256" key="2">
    <source>
        <dbReference type="ARBA" id="ARBA00022475"/>
    </source>
</evidence>
<dbReference type="InterPro" id="IPR004869">
    <property type="entry name" value="MMPL_dom"/>
</dbReference>
<evidence type="ECO:0000313" key="9">
    <source>
        <dbReference type="Proteomes" id="UP000054172"/>
    </source>
</evidence>
<dbReference type="GO" id="GO:0016746">
    <property type="term" value="F:acyltransferase activity"/>
    <property type="evidence" value="ECO:0007669"/>
    <property type="project" value="InterPro"/>
</dbReference>
<comment type="subcellular location">
    <subcellularLocation>
        <location evidence="1">Cell membrane</location>
        <topology evidence="1">Multi-pass membrane protein</topology>
    </subcellularLocation>
</comment>
<name>A0A0Q4B7Y4_9BACT</name>
<evidence type="ECO:0000256" key="3">
    <source>
        <dbReference type="ARBA" id="ARBA00022692"/>
    </source>
</evidence>
<dbReference type="PANTHER" id="PTHR33406">
    <property type="entry name" value="MEMBRANE PROTEIN MJ1562-RELATED"/>
    <property type="match status" value="1"/>
</dbReference>
<dbReference type="InterPro" id="IPR002123">
    <property type="entry name" value="Plipid/glycerol_acylTrfase"/>
</dbReference>
<dbReference type="CDD" id="cd07989">
    <property type="entry name" value="LPLAT_AGPAT-like"/>
    <property type="match status" value="1"/>
</dbReference>
<dbReference type="SUPFAM" id="SSF69593">
    <property type="entry name" value="Glycerol-3-phosphate (1)-acyltransferase"/>
    <property type="match status" value="1"/>
</dbReference>
<keyword evidence="9" id="KW-1185">Reference proteome</keyword>
<dbReference type="AlphaFoldDB" id="A0A0Q4B7Y4"/>
<feature type="transmembrane region" description="Helical" evidence="6">
    <location>
        <begin position="747"/>
        <end position="765"/>
    </location>
</feature>
<dbReference type="Pfam" id="PF03176">
    <property type="entry name" value="MMPL"/>
    <property type="match status" value="1"/>
</dbReference>
<comment type="caution">
    <text evidence="8">The sequence shown here is derived from an EMBL/GenBank/DDBJ whole genome shotgun (WGS) entry which is preliminary data.</text>
</comment>
<dbReference type="SUPFAM" id="SSF82866">
    <property type="entry name" value="Multidrug efflux transporter AcrB transmembrane domain"/>
    <property type="match status" value="2"/>
</dbReference>
<feature type="transmembrane region" description="Helical" evidence="6">
    <location>
        <begin position="393"/>
        <end position="413"/>
    </location>
</feature>
<evidence type="ECO:0000256" key="5">
    <source>
        <dbReference type="ARBA" id="ARBA00023136"/>
    </source>
</evidence>
<keyword evidence="4 6" id="KW-1133">Transmembrane helix</keyword>
<feature type="domain" description="Phospholipid/glycerol acyltransferase" evidence="7">
    <location>
        <begin position="889"/>
        <end position="998"/>
    </location>
</feature>
<dbReference type="STRING" id="1702214.AL399_07070"/>
<accession>A0A0Q4B7Y4</accession>
<feature type="transmembrane region" description="Helical" evidence="6">
    <location>
        <begin position="443"/>
        <end position="463"/>
    </location>
</feature>
<gene>
    <name evidence="8" type="ORF">AL399_07070</name>
</gene>
<feature type="transmembrane region" description="Helical" evidence="6">
    <location>
        <begin position="324"/>
        <end position="348"/>
    </location>
</feature>
<feature type="transmembrane region" description="Helical" evidence="6">
    <location>
        <begin position="821"/>
        <end position="844"/>
    </location>
</feature>
<evidence type="ECO:0000256" key="4">
    <source>
        <dbReference type="ARBA" id="ARBA00022989"/>
    </source>
</evidence>
<sequence length="1243" mass="136577">MASLFLRIYDWLAPRRRVRLLLLAVCLLLFAGLALRLDFDEDISVFFPSRVANASMTKEVFATIAKRDRLTLMLGSKEGADLDPDTLVAVCDALVAQVKRQAGDLLDTTSAGDVQGAIPGLMDYISHHLADYATPKGLALLERVGENSQAADSVLAHQAKMLQSPVGLAFQRSLPSDPLGLGRPALAAMQQLDIGTEYALYANHLFSADLATLVYFFVPLNSLGNTRQNDRLVHVLEESVAQAERLHSGLDIKYFGGSAVAVYNARQIKHDTLVTVLAAVVLILLFAYLSLRKLIVVPLIAAPVLFGGLFALGVMGIMCHSVSAIAIGCGVAVLGISISYAVHVLIHFNDCGSARHTVEALAYPLSVGSFTTIGAFLGLLFTSSGVLQDFGLFSALSLSGTTLFCLVFLPHLLPDRPFTGQGNMVYRAIVRINSFAFDRSKGLIIGLLAVLVASIPLARRVGFDSDMGKLNYMPQHLASGEQALQALVGGMGRVVPFVVAAEDGDLARVRYQHLHEILDSMQQAGRIEGFSSAASLLPTQAQLNARREAWARLCQQGRGRQIGLRIEEAAKRQGFARGAFSPFTEQLTERCDTGRLEIPYWQERSANYHLCIAYVTLGDDDRDAVYQALGAMEGLVIVDREYVNRAWVGVLSNDFYTVLGISSLLIFIAFLFSYGRIETTLITFTPMAVSWVIIVGLMGLIGLNFNIVNIILATFIFGLGDDFSIFVMDGLGQRYRYGRELLTSNRVAIFFSAFTAVVGLGVLFLAKHPAMRQLSSLSFLGMAVVVLVAFTLPPILFRVLVDRQVARKRPPLTLFGMLGTLYCYAFFCGGMLVLLLWACVLRILPLRPLVRRRAFTNAVHNASRVFRRYFFMRPTYLEYEIPVDFSKPCIVVANHQSMLDLLMLYAIVPHAVVMSKEWVWHSRAFGWLLRMGGFLRAERGQAQMVADMRVRLAEGLSLIVFPEGTRSKTGAIGRFHNGAFAMARELGVGVVPVVIYGLHDLLPKGESINLLPGEAYINVLRPIPPEELAQDASVKETTRRVVALMRSEQAVQVERYRRGNNPFIRREVLGCYTYKGPEAEWGARRELLAAKGYGWLHSMLPRNGRVVYLGSGWGTGPFMLQRLAPERQILGVEQSADKCLLCQHCYLAGDSVSFTCANPIRGNIGMECRAIVVSPSLYPELRGEPTWLEGMLKSNPEGVELLFPPAKGNVKLMFTVGGREVAIPSTGAVIQMQAQSLEVREGV</sequence>
<dbReference type="GO" id="GO:0005886">
    <property type="term" value="C:plasma membrane"/>
    <property type="evidence" value="ECO:0007669"/>
    <property type="project" value="UniProtKB-SubCell"/>
</dbReference>
<feature type="transmembrane region" description="Helical" evidence="6">
    <location>
        <begin position="655"/>
        <end position="675"/>
    </location>
</feature>
<dbReference type="PANTHER" id="PTHR33406:SF13">
    <property type="entry name" value="MEMBRANE PROTEIN YDFJ"/>
    <property type="match status" value="1"/>
</dbReference>
<keyword evidence="2" id="KW-1003">Cell membrane</keyword>
<feature type="transmembrane region" description="Helical" evidence="6">
    <location>
        <begin position="295"/>
        <end position="317"/>
    </location>
</feature>
<dbReference type="Gene3D" id="1.20.1640.10">
    <property type="entry name" value="Multidrug efflux transporter AcrB transmembrane domain"/>
    <property type="match status" value="2"/>
</dbReference>
<dbReference type="PATRIC" id="fig|1702214.3.peg.987"/>
<evidence type="ECO:0000256" key="6">
    <source>
        <dbReference type="SAM" id="Phobius"/>
    </source>
</evidence>
<reference evidence="8" key="1">
    <citation type="submission" date="2015-08" db="EMBL/GenBank/DDBJ databases">
        <title>Candidatus Bacteriodes Periocalifornicus.</title>
        <authorList>
            <person name="McLean J.S."/>
            <person name="Kelley S."/>
        </authorList>
    </citation>
    <scope>NUCLEOTIDE SEQUENCE [LARGE SCALE GENOMIC DNA]</scope>
    <source>
        <strain evidence="8">12B</strain>
    </source>
</reference>
<feature type="transmembrane region" description="Helical" evidence="6">
    <location>
        <begin position="360"/>
        <end position="381"/>
    </location>
</feature>
<dbReference type="Pfam" id="PF01553">
    <property type="entry name" value="Acyltransferase"/>
    <property type="match status" value="1"/>
</dbReference>
<dbReference type="SMART" id="SM00563">
    <property type="entry name" value="PlsC"/>
    <property type="match status" value="1"/>
</dbReference>
<feature type="transmembrane region" description="Helical" evidence="6">
    <location>
        <begin position="198"/>
        <end position="218"/>
    </location>
</feature>
<evidence type="ECO:0000256" key="1">
    <source>
        <dbReference type="ARBA" id="ARBA00004651"/>
    </source>
</evidence>
<keyword evidence="3 6" id="KW-0812">Transmembrane</keyword>
<keyword evidence="5 6" id="KW-0472">Membrane</keyword>
<evidence type="ECO:0000313" key="8">
    <source>
        <dbReference type="EMBL" id="KQM08470.1"/>
    </source>
</evidence>
<feature type="transmembrane region" description="Helical" evidence="6">
    <location>
        <begin position="681"/>
        <end position="700"/>
    </location>
</feature>
<dbReference type="EMBL" id="LIIK01000036">
    <property type="protein sequence ID" value="KQM08470.1"/>
    <property type="molecule type" value="Genomic_DNA"/>
</dbReference>
<feature type="transmembrane region" description="Helical" evidence="6">
    <location>
        <begin position="272"/>
        <end position="289"/>
    </location>
</feature>